<dbReference type="InterPro" id="IPR046551">
    <property type="entry name" value="DUF6705"/>
</dbReference>
<organism evidence="3 4">
    <name type="scientific">Chryseobacterium cucumeris</name>
    <dbReference type="NCBI Taxonomy" id="1813611"/>
    <lineage>
        <taxon>Bacteria</taxon>
        <taxon>Pseudomonadati</taxon>
        <taxon>Bacteroidota</taxon>
        <taxon>Flavobacteriia</taxon>
        <taxon>Flavobacteriales</taxon>
        <taxon>Weeksellaceae</taxon>
        <taxon>Chryseobacterium group</taxon>
        <taxon>Chryseobacterium</taxon>
    </lineage>
</organism>
<keyword evidence="4" id="KW-1185">Reference proteome</keyword>
<feature type="chain" id="PRO_5045345053" description="DUF6705 domain-containing protein" evidence="1">
    <location>
        <begin position="18"/>
        <end position="186"/>
    </location>
</feature>
<name>A0ABX9X283_9FLAO</name>
<keyword evidence="1" id="KW-0732">Signal</keyword>
<protein>
    <recommendedName>
        <fullName evidence="2">DUF6705 domain-containing protein</fullName>
    </recommendedName>
</protein>
<sequence length="186" mass="21286">MKYLISALIFLTISCHAQIISLEDAAQCLTNPNCPNYNYEKDINNSLNKYVSNWKGTYNGKTYEIQLKKGIYEDIGIKRDKLIGRMKVTDSNGNIVYNSFNQTDDSTIKFNGLRFQKDLKAYMMHFIGNSDFACGEEGIVYLRIKPETPNKISILMLQNADITWGDCPPNYQPIIPYKKSISLTKQ</sequence>
<comment type="caution">
    <text evidence="3">The sequence shown here is derived from an EMBL/GenBank/DDBJ whole genome shotgun (WGS) entry which is preliminary data.</text>
</comment>
<evidence type="ECO:0000313" key="3">
    <source>
        <dbReference type="EMBL" id="ROH89914.1"/>
    </source>
</evidence>
<proteinExistence type="predicted"/>
<dbReference type="PROSITE" id="PS51257">
    <property type="entry name" value="PROKAR_LIPOPROTEIN"/>
    <property type="match status" value="1"/>
</dbReference>
<reference evidence="3 4" key="1">
    <citation type="submission" date="2018-11" db="EMBL/GenBank/DDBJ databases">
        <title>Proposal to divide the Flavobacteriaceae and reorganize its genera based on Amino Acid Identity values calculated from whole genome sequences.</title>
        <authorList>
            <person name="Nicholson A.C."/>
            <person name="Gulvik C.A."/>
            <person name="Whitney A.M."/>
            <person name="Humrighouse B.W."/>
            <person name="Bell M."/>
            <person name="Holmes B."/>
            <person name="Steigerwalt A."/>
            <person name="Villarma A."/>
            <person name="Sheth M."/>
            <person name="Batra D."/>
            <person name="Pryor J."/>
            <person name="Bernardet J.-F."/>
            <person name="Hugo C."/>
            <person name="Kampfer P."/>
            <person name="Newman J."/>
            <person name="Mcquiston J.R."/>
        </authorList>
    </citation>
    <scope>NUCLEOTIDE SEQUENCE [LARGE SCALE GENOMIC DNA]</scope>
    <source>
        <strain evidence="3 4">G0235</strain>
    </source>
</reference>
<feature type="signal peptide" evidence="1">
    <location>
        <begin position="1"/>
        <end position="17"/>
    </location>
</feature>
<gene>
    <name evidence="3" type="ORF">EGI15_14585</name>
</gene>
<dbReference type="EMBL" id="RJTW01000007">
    <property type="protein sequence ID" value="ROH89914.1"/>
    <property type="molecule type" value="Genomic_DNA"/>
</dbReference>
<feature type="domain" description="DUF6705" evidence="2">
    <location>
        <begin position="1"/>
        <end position="108"/>
    </location>
</feature>
<dbReference type="RefSeq" id="WP_123279074.1">
    <property type="nucleotide sequence ID" value="NZ_JALRGU010000264.1"/>
</dbReference>
<dbReference type="Proteomes" id="UP000281899">
    <property type="component" value="Unassembled WGS sequence"/>
</dbReference>
<evidence type="ECO:0000256" key="1">
    <source>
        <dbReference type="SAM" id="SignalP"/>
    </source>
</evidence>
<dbReference type="Pfam" id="PF20448">
    <property type="entry name" value="DUF6705"/>
    <property type="match status" value="1"/>
</dbReference>
<accession>A0ABX9X283</accession>
<evidence type="ECO:0000259" key="2">
    <source>
        <dbReference type="Pfam" id="PF20448"/>
    </source>
</evidence>
<dbReference type="GeneID" id="301713898"/>
<evidence type="ECO:0000313" key="4">
    <source>
        <dbReference type="Proteomes" id="UP000281899"/>
    </source>
</evidence>